<dbReference type="InterPro" id="IPR037066">
    <property type="entry name" value="Plug_dom_sf"/>
</dbReference>
<dbReference type="Pfam" id="PF13715">
    <property type="entry name" value="CarbopepD_reg_2"/>
    <property type="match status" value="1"/>
</dbReference>
<dbReference type="AlphaFoldDB" id="A0A7J5GS00"/>
<gene>
    <name evidence="3" type="ORF">GAQ34_22410</name>
</gene>
<dbReference type="SUPFAM" id="SSF49464">
    <property type="entry name" value="Carboxypeptidase regulatory domain-like"/>
    <property type="match status" value="1"/>
</dbReference>
<dbReference type="NCBIfam" id="TIGR04057">
    <property type="entry name" value="SusC_RagA_signa"/>
    <property type="match status" value="1"/>
</dbReference>
<keyword evidence="1" id="KW-1134">Transmembrane beta strand</keyword>
<evidence type="ECO:0000313" key="3">
    <source>
        <dbReference type="EMBL" id="KAB4179678.1"/>
    </source>
</evidence>
<feature type="domain" description="TonB-dependent receptor plug" evidence="2">
    <location>
        <begin position="67"/>
        <end position="189"/>
    </location>
</feature>
<dbReference type="InterPro" id="IPR039426">
    <property type="entry name" value="TonB-dep_rcpt-like"/>
</dbReference>
<dbReference type="Pfam" id="PF07715">
    <property type="entry name" value="Plug"/>
    <property type="match status" value="1"/>
</dbReference>
<comment type="similarity">
    <text evidence="1">Belongs to the TonB-dependent receptor family.</text>
</comment>
<dbReference type="Proteomes" id="UP000442334">
    <property type="component" value="Unassembled WGS sequence"/>
</dbReference>
<comment type="caution">
    <text evidence="3">The sequence shown here is derived from an EMBL/GenBank/DDBJ whole genome shotgun (WGS) entry which is preliminary data.</text>
</comment>
<proteinExistence type="inferred from homology"/>
<accession>A0A7J5GS00</accession>
<reference evidence="3 4" key="1">
    <citation type="journal article" date="2019" name="Nat. Med.">
        <title>A library of human gut bacterial isolates paired with longitudinal multiomics data enables mechanistic microbiome research.</title>
        <authorList>
            <person name="Poyet M."/>
            <person name="Groussin M."/>
            <person name="Gibbons S.M."/>
            <person name="Avila-Pacheco J."/>
            <person name="Jiang X."/>
            <person name="Kearney S.M."/>
            <person name="Perrotta A.R."/>
            <person name="Berdy B."/>
            <person name="Zhao S."/>
            <person name="Lieberman T.D."/>
            <person name="Swanson P.K."/>
            <person name="Smith M."/>
            <person name="Roesemann S."/>
            <person name="Alexander J.E."/>
            <person name="Rich S.A."/>
            <person name="Livny J."/>
            <person name="Vlamakis H."/>
            <person name="Clish C."/>
            <person name="Bullock K."/>
            <person name="Deik A."/>
            <person name="Scott J."/>
            <person name="Pierce K.A."/>
            <person name="Xavier R.J."/>
            <person name="Alm E.J."/>
        </authorList>
    </citation>
    <scope>NUCLEOTIDE SEQUENCE [LARGE SCALE GENOMIC DNA]</scope>
    <source>
        <strain evidence="3 4">BIOML-A21</strain>
    </source>
</reference>
<feature type="non-terminal residue" evidence="3">
    <location>
        <position position="517"/>
    </location>
</feature>
<name>A0A7J5GS00_BACUN</name>
<dbReference type="InterPro" id="IPR008969">
    <property type="entry name" value="CarboxyPept-like_regulatory"/>
</dbReference>
<sequence>MGTITDVDGNFNLSNVPSSAKTLQISYIGMQTQEVAIKPNLRVVLKSDAQLIDEVVVTGYGVTKKAAFTGSAQTVDNKDLMKKTDANFMKSLEGSVAGLQVNSLTGQPGAYASTTIRGVGSMNSGTEPLYVIDGIAIYTDKMGAYNKAGTGDMAASPMANINPNDIESITVLKDATATAIYGARAANGVIVVTTKKGSLGKARFNVNAKVGTSFVGKIDHNYRTTNLDKYKEIWTEGLTNAGYDGEDGMTSAEWLNAYVMDWYNVDLTQNIKSVDWLKEILQNGFSQEYDISAQGGNENLRYYISGGYFQNTGIVIGTGMKRYSGRISLDGKSGRIGYGLSVNGALSDINNTMTESQYTNPIVAVYDIRPFEQVRNEDGTYNTNVNYNPVAINDKEKGDKRNQKQITLVVNPYFTYNIIDVLTWKTNAGLSLIDLDEFFYSSIYNPQYSGSGMLGQRNQERATTLTITNTVNFNRTFKDMHHLNVLLGQEAQKISYRTIYAAASGYPSDAVFELDNA</sequence>
<dbReference type="Gene3D" id="2.170.130.10">
    <property type="entry name" value="TonB-dependent receptor, plug domain"/>
    <property type="match status" value="1"/>
</dbReference>
<keyword evidence="1" id="KW-0813">Transport</keyword>
<evidence type="ECO:0000259" key="2">
    <source>
        <dbReference type="Pfam" id="PF07715"/>
    </source>
</evidence>
<keyword evidence="1" id="KW-0812">Transmembrane</keyword>
<evidence type="ECO:0000256" key="1">
    <source>
        <dbReference type="PROSITE-ProRule" id="PRU01360"/>
    </source>
</evidence>
<dbReference type="PROSITE" id="PS52016">
    <property type="entry name" value="TONB_DEPENDENT_REC_3"/>
    <property type="match status" value="1"/>
</dbReference>
<keyword evidence="1" id="KW-0472">Membrane</keyword>
<dbReference type="NCBIfam" id="TIGR04056">
    <property type="entry name" value="OMP_RagA_SusC"/>
    <property type="match status" value="1"/>
</dbReference>
<dbReference type="InterPro" id="IPR023996">
    <property type="entry name" value="TonB-dep_OMP_SusC/RagA"/>
</dbReference>
<comment type="subcellular location">
    <subcellularLocation>
        <location evidence="1">Cell outer membrane</location>
        <topology evidence="1">Multi-pass membrane protein</topology>
    </subcellularLocation>
</comment>
<protein>
    <submittedName>
        <fullName evidence="3">SusC/RagA family TonB-linked outer membrane protein</fullName>
    </submittedName>
</protein>
<evidence type="ECO:0000313" key="4">
    <source>
        <dbReference type="Proteomes" id="UP000442334"/>
    </source>
</evidence>
<dbReference type="EMBL" id="WCUA01000110">
    <property type="protein sequence ID" value="KAB4179678.1"/>
    <property type="molecule type" value="Genomic_DNA"/>
</dbReference>
<dbReference type="InterPro" id="IPR012910">
    <property type="entry name" value="Plug_dom"/>
</dbReference>
<dbReference type="GO" id="GO:0009279">
    <property type="term" value="C:cell outer membrane"/>
    <property type="evidence" value="ECO:0007669"/>
    <property type="project" value="UniProtKB-SubCell"/>
</dbReference>
<keyword evidence="1" id="KW-0998">Cell outer membrane</keyword>
<dbReference type="InterPro" id="IPR023997">
    <property type="entry name" value="TonB-dep_OMP_SusC/RagA_CS"/>
</dbReference>
<dbReference type="SUPFAM" id="SSF56935">
    <property type="entry name" value="Porins"/>
    <property type="match status" value="1"/>
</dbReference>
<organism evidence="3 4">
    <name type="scientific">Bacteroides uniformis</name>
    <dbReference type="NCBI Taxonomy" id="820"/>
    <lineage>
        <taxon>Bacteria</taxon>
        <taxon>Pseudomonadati</taxon>
        <taxon>Bacteroidota</taxon>
        <taxon>Bacteroidia</taxon>
        <taxon>Bacteroidales</taxon>
        <taxon>Bacteroidaceae</taxon>
        <taxon>Bacteroides</taxon>
    </lineage>
</organism>